<evidence type="ECO:0000313" key="2">
    <source>
        <dbReference type="EMBL" id="KAF9471071.1"/>
    </source>
</evidence>
<proteinExistence type="predicted"/>
<protein>
    <submittedName>
        <fullName evidence="2">Uncharacterized protein</fullName>
    </submittedName>
</protein>
<evidence type="ECO:0000256" key="1">
    <source>
        <dbReference type="SAM" id="MobiDB-lite"/>
    </source>
</evidence>
<comment type="caution">
    <text evidence="2">The sequence shown here is derived from an EMBL/GenBank/DDBJ whole genome shotgun (WGS) entry which is preliminary data.</text>
</comment>
<keyword evidence="3" id="KW-1185">Reference proteome</keyword>
<dbReference type="AlphaFoldDB" id="A0A9P5YLN3"/>
<reference evidence="2" key="1">
    <citation type="submission" date="2020-11" db="EMBL/GenBank/DDBJ databases">
        <authorList>
            <consortium name="DOE Joint Genome Institute"/>
            <person name="Ahrendt S."/>
            <person name="Riley R."/>
            <person name="Andreopoulos W."/>
            <person name="Labutti K."/>
            <person name="Pangilinan J."/>
            <person name="Ruiz-Duenas F.J."/>
            <person name="Barrasa J.M."/>
            <person name="Sanchez-Garcia M."/>
            <person name="Camarero S."/>
            <person name="Miyauchi S."/>
            <person name="Serrano A."/>
            <person name="Linde D."/>
            <person name="Babiker R."/>
            <person name="Drula E."/>
            <person name="Ayuso-Fernandez I."/>
            <person name="Pacheco R."/>
            <person name="Padilla G."/>
            <person name="Ferreira P."/>
            <person name="Barriuso J."/>
            <person name="Kellner H."/>
            <person name="Castanera R."/>
            <person name="Alfaro M."/>
            <person name="Ramirez L."/>
            <person name="Pisabarro A.G."/>
            <person name="Kuo A."/>
            <person name="Tritt A."/>
            <person name="Lipzen A."/>
            <person name="He G."/>
            <person name="Yan M."/>
            <person name="Ng V."/>
            <person name="Cullen D."/>
            <person name="Martin F."/>
            <person name="Rosso M.-N."/>
            <person name="Henrissat B."/>
            <person name="Hibbett D."/>
            <person name="Martinez A.T."/>
            <person name="Grigoriev I.V."/>
        </authorList>
    </citation>
    <scope>NUCLEOTIDE SEQUENCE</scope>
    <source>
        <strain evidence="2">CIRM-BRFM 674</strain>
    </source>
</reference>
<gene>
    <name evidence="2" type="ORF">BDN70DRAFT_939222</name>
</gene>
<name>A0A9P5YLN3_9AGAR</name>
<feature type="compositionally biased region" description="Basic residues" evidence="1">
    <location>
        <begin position="9"/>
        <end position="25"/>
    </location>
</feature>
<feature type="compositionally biased region" description="Polar residues" evidence="1">
    <location>
        <begin position="85"/>
        <end position="95"/>
    </location>
</feature>
<feature type="compositionally biased region" description="Polar residues" evidence="1">
    <location>
        <begin position="241"/>
        <end position="251"/>
    </location>
</feature>
<evidence type="ECO:0000313" key="3">
    <source>
        <dbReference type="Proteomes" id="UP000807469"/>
    </source>
</evidence>
<accession>A0A9P5YLN3</accession>
<feature type="region of interest" description="Disordered" evidence="1">
    <location>
        <begin position="1"/>
        <end position="99"/>
    </location>
</feature>
<organism evidence="2 3">
    <name type="scientific">Pholiota conissans</name>
    <dbReference type="NCBI Taxonomy" id="109636"/>
    <lineage>
        <taxon>Eukaryota</taxon>
        <taxon>Fungi</taxon>
        <taxon>Dikarya</taxon>
        <taxon>Basidiomycota</taxon>
        <taxon>Agaricomycotina</taxon>
        <taxon>Agaricomycetes</taxon>
        <taxon>Agaricomycetidae</taxon>
        <taxon>Agaricales</taxon>
        <taxon>Agaricineae</taxon>
        <taxon>Strophariaceae</taxon>
        <taxon>Pholiota</taxon>
    </lineage>
</organism>
<sequence>MTEGGSGKGKGKAKANSTRKGKQKATVKEESSGDDYPPLYLSDSPDEDAENAPSGVAQSSSRKGKQKAVVIEISSSDEFPDLPPSSASSGDNSDNLGPATDLLANQEALLDAADNRLLRSSPSTLDLSKDGRLRAATNSQITHFAGSAHQGYESVELANAAWALALATGTGYASGVHGPPRVFRTDSSIPAACVCVSSRASHIVAPQPQEMSSQQHSSCKPSTQVELLECYGLQFNKSVHQPENQGVSSSKFPMKEKKTSTATPAPLAKIPERFSFPFGDPRSVGSVASSSNVTRRDSQHPAESSSGRSAPLRSTRVLPSTLTVGDPWYVVIRGDHPGVYATRSLAARGLGHDPNGLVERAATLELANALFVALFMLAQVIERS</sequence>
<feature type="region of interest" description="Disordered" evidence="1">
    <location>
        <begin position="285"/>
        <end position="314"/>
    </location>
</feature>
<feature type="region of interest" description="Disordered" evidence="1">
    <location>
        <begin position="241"/>
        <end position="266"/>
    </location>
</feature>
<dbReference type="EMBL" id="MU155767">
    <property type="protein sequence ID" value="KAF9471071.1"/>
    <property type="molecule type" value="Genomic_DNA"/>
</dbReference>
<dbReference type="Proteomes" id="UP000807469">
    <property type="component" value="Unassembled WGS sequence"/>
</dbReference>